<dbReference type="SUPFAM" id="SSF143011">
    <property type="entry name" value="RelE-like"/>
    <property type="match status" value="1"/>
</dbReference>
<dbReference type="InterPro" id="IPR035093">
    <property type="entry name" value="RelE/ParE_toxin_dom_sf"/>
</dbReference>
<organism evidence="2 3">
    <name type="scientific">Aerophobetes bacterium</name>
    <dbReference type="NCBI Taxonomy" id="2030807"/>
    <lineage>
        <taxon>Bacteria</taxon>
        <taxon>Candidatus Aerophobota</taxon>
    </lineage>
</organism>
<gene>
    <name evidence="2" type="ORF">E3J48_04450</name>
</gene>
<dbReference type="Gene3D" id="3.30.2310.20">
    <property type="entry name" value="RelE-like"/>
    <property type="match status" value="1"/>
</dbReference>
<evidence type="ECO:0008006" key="4">
    <source>
        <dbReference type="Google" id="ProtNLM"/>
    </source>
</evidence>
<dbReference type="AlphaFoldDB" id="A0A523W632"/>
<protein>
    <recommendedName>
        <fullName evidence="4">Type II toxin-antitoxin system RelE/ParE family toxin</fullName>
    </recommendedName>
</protein>
<comment type="caution">
    <text evidence="2">The sequence shown here is derived from an EMBL/GenBank/DDBJ whole genome shotgun (WGS) entry which is preliminary data.</text>
</comment>
<dbReference type="PANTHER" id="PTHR38813:SF1">
    <property type="entry name" value="TOXIN RELE1-RELATED"/>
    <property type="match status" value="1"/>
</dbReference>
<dbReference type="PANTHER" id="PTHR38813">
    <property type="match status" value="1"/>
</dbReference>
<dbReference type="EMBL" id="SOIZ01000195">
    <property type="protein sequence ID" value="TET62279.1"/>
    <property type="molecule type" value="Genomic_DNA"/>
</dbReference>
<dbReference type="Proteomes" id="UP000319130">
    <property type="component" value="Unassembled WGS sequence"/>
</dbReference>
<sequence length="107" mass="12472">MPGSSKYLLLAHKSLPRFRVVITDSGKKDLEGIQANLRAKLLQKLKILETSPFPTVKSIKKIKISRKIPLFRLRFGQYRIIYHVRDNVVYILAVVHRKQFDSALEQR</sequence>
<dbReference type="Pfam" id="PF05016">
    <property type="entry name" value="ParE_toxin"/>
    <property type="match status" value="1"/>
</dbReference>
<name>A0A523W632_UNCAE</name>
<accession>A0A523W632</accession>
<proteinExistence type="predicted"/>
<dbReference type="InterPro" id="IPR007712">
    <property type="entry name" value="RelE/ParE_toxin"/>
</dbReference>
<dbReference type="InterPro" id="IPR052747">
    <property type="entry name" value="TA_system_RelE_toxin"/>
</dbReference>
<keyword evidence="1" id="KW-1277">Toxin-antitoxin system</keyword>
<evidence type="ECO:0000256" key="1">
    <source>
        <dbReference type="ARBA" id="ARBA00022649"/>
    </source>
</evidence>
<reference evidence="2 3" key="1">
    <citation type="submission" date="2019-03" db="EMBL/GenBank/DDBJ databases">
        <title>Metabolic potential of uncultured bacteria and archaea associated with petroleum seepage in deep-sea sediments.</title>
        <authorList>
            <person name="Dong X."/>
            <person name="Hubert C."/>
        </authorList>
    </citation>
    <scope>NUCLEOTIDE SEQUENCE [LARGE SCALE GENOMIC DNA]</scope>
    <source>
        <strain evidence="2">E29_bin52</strain>
    </source>
</reference>
<evidence type="ECO:0000313" key="2">
    <source>
        <dbReference type="EMBL" id="TET62279.1"/>
    </source>
</evidence>
<evidence type="ECO:0000313" key="3">
    <source>
        <dbReference type="Proteomes" id="UP000319130"/>
    </source>
</evidence>